<protein>
    <recommendedName>
        <fullName evidence="3">Glycosaminoglycan attachment protein</fullName>
    </recommendedName>
</protein>
<dbReference type="EMBL" id="FNCJ01000004">
    <property type="protein sequence ID" value="SDG68005.1"/>
    <property type="molecule type" value="Genomic_DNA"/>
</dbReference>
<reference evidence="1 2" key="1">
    <citation type="submission" date="2016-10" db="EMBL/GenBank/DDBJ databases">
        <authorList>
            <person name="de Groot N.N."/>
        </authorList>
    </citation>
    <scope>NUCLEOTIDE SEQUENCE [LARGE SCALE GENOMIC DNA]</scope>
    <source>
        <strain evidence="1 2">LMG 2247</strain>
    </source>
</reference>
<sequence length="453" mass="52121">MRRIDIKKFNALAAHTRSPAAAYVSQELDWFANDDETLLATLLLDTVDGDYVGVVLGRDEMGRFRCIDVESSLPTKEDAEAWIQRAMAWHGRDKQTTFPQGDGKNTRPLDLFTPIVPPGKLHPSFVRLCQSKAFAPARRLIAEIMPHYVDVDGNFVEQFQTTGFDARLWELYLHSYLVEEQLFIEREHDRPDFFVKKYGKSVAIEATIVGRRTDRPVSYFKTEISLPRDHEEVLRRREHEIPIRFGSPLFSKLQKRYWELDHVKGLPLVFAIADFHDDQSMMWTSTALIDYLYAVRHDFHFDENGQLVITPLKIEKHKVGNKEIPSGFFFQADAEHISAVLFSASGTISKFNRLGRQAGFKVPGHVMVRIGTHYDHNPNAHLPRPFKYIVDETQSETWAEGLSMFHNPNALHPVPEELFPTIAHHRFRDGQILSTLPEFHPYASLTMNLLGKE</sequence>
<dbReference type="Proteomes" id="UP000199706">
    <property type="component" value="Unassembled WGS sequence"/>
</dbReference>
<dbReference type="AlphaFoldDB" id="A0A1G7W7K5"/>
<proteinExistence type="predicted"/>
<evidence type="ECO:0000313" key="1">
    <source>
        <dbReference type="EMBL" id="SDG68005.1"/>
    </source>
</evidence>
<organism evidence="1 2">
    <name type="scientific">Paraburkholderia phenazinium</name>
    <dbReference type="NCBI Taxonomy" id="60549"/>
    <lineage>
        <taxon>Bacteria</taxon>
        <taxon>Pseudomonadati</taxon>
        <taxon>Pseudomonadota</taxon>
        <taxon>Betaproteobacteria</taxon>
        <taxon>Burkholderiales</taxon>
        <taxon>Burkholderiaceae</taxon>
        <taxon>Paraburkholderia</taxon>
    </lineage>
</organism>
<gene>
    <name evidence="1" type="ORF">SAMN05216466_104440</name>
</gene>
<evidence type="ECO:0008006" key="3">
    <source>
        <dbReference type="Google" id="ProtNLM"/>
    </source>
</evidence>
<evidence type="ECO:0000313" key="2">
    <source>
        <dbReference type="Proteomes" id="UP000199706"/>
    </source>
</evidence>
<accession>A0A1G7W7K5</accession>
<name>A0A1G7W7K5_9BURK</name>
<dbReference type="RefSeq" id="WP_175772266.1">
    <property type="nucleotide sequence ID" value="NZ_CADERL010000006.1"/>
</dbReference>